<name>A0A6J4QLJ2_9BACT</name>
<organism evidence="2">
    <name type="scientific">uncultured Phycisphaerae bacterium</name>
    <dbReference type="NCBI Taxonomy" id="904963"/>
    <lineage>
        <taxon>Bacteria</taxon>
        <taxon>Pseudomonadati</taxon>
        <taxon>Planctomycetota</taxon>
        <taxon>Phycisphaerae</taxon>
        <taxon>environmental samples</taxon>
    </lineage>
</organism>
<feature type="compositionally biased region" description="Basic and acidic residues" evidence="1">
    <location>
        <begin position="210"/>
        <end position="224"/>
    </location>
</feature>
<dbReference type="EMBL" id="CADCUQ010000964">
    <property type="protein sequence ID" value="CAA9440821.1"/>
    <property type="molecule type" value="Genomic_DNA"/>
</dbReference>
<feature type="non-terminal residue" evidence="2">
    <location>
        <position position="1"/>
    </location>
</feature>
<evidence type="ECO:0000256" key="1">
    <source>
        <dbReference type="SAM" id="MobiDB-lite"/>
    </source>
</evidence>
<feature type="compositionally biased region" description="Low complexity" evidence="1">
    <location>
        <begin position="131"/>
        <end position="144"/>
    </location>
</feature>
<proteinExistence type="predicted"/>
<dbReference type="AlphaFoldDB" id="A0A6J4QLJ2"/>
<feature type="compositionally biased region" description="Basic and acidic residues" evidence="1">
    <location>
        <begin position="19"/>
        <end position="29"/>
    </location>
</feature>
<evidence type="ECO:0000313" key="2">
    <source>
        <dbReference type="EMBL" id="CAA9440821.1"/>
    </source>
</evidence>
<accession>A0A6J4QLJ2</accession>
<sequence length="224" mass="24588">AGHERVRPPGGRRQGPSARRADGRNDPGQRRPSVQSRVPPLPRGVRAEPPRGDDERDDGVCPRRRIARGRADARRHRRRARDAPVVPLVRGSRAGAGPERHRADQPDDPAGVRIRRPTGVLPETSRPPRRVPALLPRAQRRQAAGPGGVPGEHRRHPEAQRDRVRSRGRPLVGPGLQPRRRQPAPASSGVGGRLQARAGRAVRHPLQPAAHDHEHADRPVPARP</sequence>
<feature type="compositionally biased region" description="Basic and acidic residues" evidence="1">
    <location>
        <begin position="45"/>
        <end position="61"/>
    </location>
</feature>
<feature type="compositionally biased region" description="Basic residues" evidence="1">
    <location>
        <begin position="62"/>
        <end position="80"/>
    </location>
</feature>
<reference evidence="2" key="1">
    <citation type="submission" date="2020-02" db="EMBL/GenBank/DDBJ databases">
        <authorList>
            <person name="Meier V. D."/>
        </authorList>
    </citation>
    <scope>NUCLEOTIDE SEQUENCE</scope>
    <source>
        <strain evidence="2">AVDCRST_MAG64</strain>
    </source>
</reference>
<gene>
    <name evidence="2" type="ORF">AVDCRST_MAG64-4161</name>
</gene>
<protein>
    <submittedName>
        <fullName evidence="2">Uncharacterized protein</fullName>
    </submittedName>
</protein>
<feature type="compositionally biased region" description="Low complexity" evidence="1">
    <location>
        <begin position="8"/>
        <end position="18"/>
    </location>
</feature>
<feature type="compositionally biased region" description="Basic and acidic residues" evidence="1">
    <location>
        <begin position="151"/>
        <end position="165"/>
    </location>
</feature>
<feature type="region of interest" description="Disordered" evidence="1">
    <location>
        <begin position="1"/>
        <end position="224"/>
    </location>
</feature>
<feature type="non-terminal residue" evidence="2">
    <location>
        <position position="224"/>
    </location>
</feature>